<name>A0A6A4FYP8_9STRA</name>
<sequence length="276" mass="29596">MPCLDHSKSMSPEWIRSVKAAQVTVEATGTDGRRCAAGLHRGGPPRQKVRQQDVHANKSPKVEQLAPRQNARRVVQHRLCPRTPPPVILRYAPLARVSQGLAASADGYSRGAEARTSLYQQASADATVGASARQVNSRFAKSVRVDPGPNRKVAAVTVAGLEGQASDPYEFLAQVHSVSSASGVHKRDSRASASFERMDKIEEILAGIEQQFEDQQLQLQAHIREATQAQLSPQRAASLHPPSTRGLVPASLITTLCGFAAPAEYSESAPASLVTT</sequence>
<feature type="coiled-coil region" evidence="1">
    <location>
        <begin position="198"/>
        <end position="225"/>
    </location>
</feature>
<gene>
    <name evidence="3" type="ORF">PR003_g386</name>
</gene>
<evidence type="ECO:0000313" key="3">
    <source>
        <dbReference type="EMBL" id="KAE9360175.1"/>
    </source>
</evidence>
<dbReference type="EMBL" id="QXFT01000008">
    <property type="protein sequence ID" value="KAE9360175.1"/>
    <property type="molecule type" value="Genomic_DNA"/>
</dbReference>
<accession>A0A6A4FYP8</accession>
<keyword evidence="1" id="KW-0175">Coiled coil</keyword>
<evidence type="ECO:0000313" key="4">
    <source>
        <dbReference type="Proteomes" id="UP000434957"/>
    </source>
</evidence>
<proteinExistence type="predicted"/>
<protein>
    <submittedName>
        <fullName evidence="3">Uncharacterized protein</fullName>
    </submittedName>
</protein>
<dbReference type="Proteomes" id="UP000434957">
    <property type="component" value="Unassembled WGS sequence"/>
</dbReference>
<evidence type="ECO:0000256" key="2">
    <source>
        <dbReference type="SAM" id="MobiDB-lite"/>
    </source>
</evidence>
<reference evidence="3 4" key="1">
    <citation type="submission" date="2018-08" db="EMBL/GenBank/DDBJ databases">
        <title>Genomic investigation of the strawberry pathogen Phytophthora fragariae indicates pathogenicity is determined by transcriptional variation in three key races.</title>
        <authorList>
            <person name="Adams T.M."/>
            <person name="Armitage A.D."/>
            <person name="Sobczyk M.K."/>
            <person name="Bates H.J."/>
            <person name="Dunwell J.M."/>
            <person name="Nellist C.F."/>
            <person name="Harrison R.J."/>
        </authorList>
    </citation>
    <scope>NUCLEOTIDE SEQUENCE [LARGE SCALE GENOMIC DNA]</scope>
    <source>
        <strain evidence="3 4">SCRP333</strain>
    </source>
</reference>
<comment type="caution">
    <text evidence="3">The sequence shown here is derived from an EMBL/GenBank/DDBJ whole genome shotgun (WGS) entry which is preliminary data.</text>
</comment>
<keyword evidence="4" id="KW-1185">Reference proteome</keyword>
<evidence type="ECO:0000256" key="1">
    <source>
        <dbReference type="SAM" id="Coils"/>
    </source>
</evidence>
<dbReference type="AlphaFoldDB" id="A0A6A4FYP8"/>
<organism evidence="3 4">
    <name type="scientific">Phytophthora rubi</name>
    <dbReference type="NCBI Taxonomy" id="129364"/>
    <lineage>
        <taxon>Eukaryota</taxon>
        <taxon>Sar</taxon>
        <taxon>Stramenopiles</taxon>
        <taxon>Oomycota</taxon>
        <taxon>Peronosporomycetes</taxon>
        <taxon>Peronosporales</taxon>
        <taxon>Peronosporaceae</taxon>
        <taxon>Phytophthora</taxon>
    </lineage>
</organism>
<feature type="region of interest" description="Disordered" evidence="2">
    <location>
        <begin position="34"/>
        <end position="70"/>
    </location>
</feature>